<sequence length="49" mass="5107">MAAIPTDAQTICNILAAGLMACKPVWDTSKPNPADCNVLLGSLACRYAI</sequence>
<comment type="caution">
    <text evidence="1">The sequence shown here is derived from an EMBL/GenBank/DDBJ whole genome shotgun (WGS) entry which is preliminary data.</text>
</comment>
<reference evidence="2" key="1">
    <citation type="journal article" date="2023" name="G3 (Bethesda)">
        <title>Genome assembly and association tests identify interacting loci associated with vigor, precocity, and sex in interspecific pistachio rootstocks.</title>
        <authorList>
            <person name="Palmer W."/>
            <person name="Jacygrad E."/>
            <person name="Sagayaradj S."/>
            <person name="Cavanaugh K."/>
            <person name="Han R."/>
            <person name="Bertier L."/>
            <person name="Beede B."/>
            <person name="Kafkas S."/>
            <person name="Golino D."/>
            <person name="Preece J."/>
            <person name="Michelmore R."/>
        </authorList>
    </citation>
    <scope>NUCLEOTIDE SEQUENCE [LARGE SCALE GENOMIC DNA]</scope>
</reference>
<accession>A0ACC1AWU2</accession>
<dbReference type="EMBL" id="CM047904">
    <property type="protein sequence ID" value="KAJ0091095.1"/>
    <property type="molecule type" value="Genomic_DNA"/>
</dbReference>
<keyword evidence="2" id="KW-1185">Reference proteome</keyword>
<name>A0ACC1AWU2_9ROSI</name>
<evidence type="ECO:0000313" key="1">
    <source>
        <dbReference type="EMBL" id="KAJ0091095.1"/>
    </source>
</evidence>
<proteinExistence type="predicted"/>
<evidence type="ECO:0000313" key="2">
    <source>
        <dbReference type="Proteomes" id="UP001164250"/>
    </source>
</evidence>
<organism evidence="1 2">
    <name type="scientific">Pistacia atlantica</name>
    <dbReference type="NCBI Taxonomy" id="434234"/>
    <lineage>
        <taxon>Eukaryota</taxon>
        <taxon>Viridiplantae</taxon>
        <taxon>Streptophyta</taxon>
        <taxon>Embryophyta</taxon>
        <taxon>Tracheophyta</taxon>
        <taxon>Spermatophyta</taxon>
        <taxon>Magnoliopsida</taxon>
        <taxon>eudicotyledons</taxon>
        <taxon>Gunneridae</taxon>
        <taxon>Pentapetalae</taxon>
        <taxon>rosids</taxon>
        <taxon>malvids</taxon>
        <taxon>Sapindales</taxon>
        <taxon>Anacardiaceae</taxon>
        <taxon>Pistacia</taxon>
    </lineage>
</organism>
<dbReference type="Proteomes" id="UP001164250">
    <property type="component" value="Chromosome 8"/>
</dbReference>
<protein>
    <submittedName>
        <fullName evidence="1">Uncharacterized protein</fullName>
    </submittedName>
</protein>
<gene>
    <name evidence="1" type="ORF">Patl1_14559</name>
</gene>